<comment type="caution">
    <text evidence="2">The sequence shown here is derived from an EMBL/GenBank/DDBJ whole genome shotgun (WGS) entry which is preliminary data.</text>
</comment>
<organism evidence="2 3">
    <name type="scientific">Herbihabitans rhizosphaerae</name>
    <dbReference type="NCBI Taxonomy" id="1872711"/>
    <lineage>
        <taxon>Bacteria</taxon>
        <taxon>Bacillati</taxon>
        <taxon>Actinomycetota</taxon>
        <taxon>Actinomycetes</taxon>
        <taxon>Pseudonocardiales</taxon>
        <taxon>Pseudonocardiaceae</taxon>
        <taxon>Herbihabitans</taxon>
    </lineage>
</organism>
<name>A0A4Q7L5H2_9PSEU</name>
<evidence type="ECO:0000313" key="2">
    <source>
        <dbReference type="EMBL" id="RZS44879.1"/>
    </source>
</evidence>
<reference evidence="2 3" key="1">
    <citation type="submission" date="2019-02" db="EMBL/GenBank/DDBJ databases">
        <title>Genomic Encyclopedia of Type Strains, Phase IV (KMG-IV): sequencing the most valuable type-strain genomes for metagenomic binning, comparative biology and taxonomic classification.</title>
        <authorList>
            <person name="Goeker M."/>
        </authorList>
    </citation>
    <scope>NUCLEOTIDE SEQUENCE [LARGE SCALE GENOMIC DNA]</scope>
    <source>
        <strain evidence="2 3">DSM 101727</strain>
    </source>
</reference>
<proteinExistence type="predicted"/>
<dbReference type="Proteomes" id="UP000294257">
    <property type="component" value="Unassembled WGS sequence"/>
</dbReference>
<dbReference type="InterPro" id="IPR050765">
    <property type="entry name" value="Riboflavin_Biosynth_HTPR"/>
</dbReference>
<dbReference type="EMBL" id="SGWQ01000001">
    <property type="protein sequence ID" value="RZS44879.1"/>
    <property type="molecule type" value="Genomic_DNA"/>
</dbReference>
<keyword evidence="3" id="KW-1185">Reference proteome</keyword>
<dbReference type="InterPro" id="IPR024072">
    <property type="entry name" value="DHFR-like_dom_sf"/>
</dbReference>
<evidence type="ECO:0000313" key="3">
    <source>
        <dbReference type="Proteomes" id="UP000294257"/>
    </source>
</evidence>
<sequence length="191" mass="20786">MRKLTYLVAATIDGFIAADSDEDPTGDVFRVDGDEAAYLISEFPEMIPTHLREPLGVTAEPRVFDTVLEGANSYRMALKDGVANGYRHLEHYVFSRTMAGVPDPAIHVSDDPLGTVRELKRKEGKGIWLVGGGGLARSLLPEIDEIIVKQHPIVLGSGVPMFGEPRELVRFSLTASTLFDSGVAVLSYARS</sequence>
<dbReference type="PANTHER" id="PTHR38011:SF11">
    <property type="entry name" value="2,5-DIAMINO-6-RIBOSYLAMINO-4(3H)-PYRIMIDINONE 5'-PHOSPHATE REDUCTASE"/>
    <property type="match status" value="1"/>
</dbReference>
<dbReference type="GO" id="GO:0008703">
    <property type="term" value="F:5-amino-6-(5-phosphoribosylamino)uracil reductase activity"/>
    <property type="evidence" value="ECO:0007669"/>
    <property type="project" value="InterPro"/>
</dbReference>
<evidence type="ECO:0000259" key="1">
    <source>
        <dbReference type="Pfam" id="PF01872"/>
    </source>
</evidence>
<dbReference type="OrthoDB" id="195113at2"/>
<dbReference type="PANTHER" id="PTHR38011">
    <property type="entry name" value="DIHYDROFOLATE REDUCTASE FAMILY PROTEIN (AFU_ORTHOLOGUE AFUA_8G06820)"/>
    <property type="match status" value="1"/>
</dbReference>
<dbReference type="AlphaFoldDB" id="A0A4Q7L5H2"/>
<dbReference type="RefSeq" id="WP_130342502.1">
    <property type="nucleotide sequence ID" value="NZ_SGWQ01000001.1"/>
</dbReference>
<accession>A0A4Q7L5H2</accession>
<dbReference type="Gene3D" id="3.40.430.10">
    <property type="entry name" value="Dihydrofolate Reductase, subunit A"/>
    <property type="match status" value="1"/>
</dbReference>
<dbReference type="Pfam" id="PF01872">
    <property type="entry name" value="RibD_C"/>
    <property type="match status" value="1"/>
</dbReference>
<protein>
    <submittedName>
        <fullName evidence="2">Dihydrofolate reductase</fullName>
    </submittedName>
</protein>
<gene>
    <name evidence="2" type="ORF">EV193_101759</name>
</gene>
<feature type="domain" description="Bacterial bifunctional deaminase-reductase C-terminal" evidence="1">
    <location>
        <begin position="111"/>
        <end position="184"/>
    </location>
</feature>
<dbReference type="GO" id="GO:0009231">
    <property type="term" value="P:riboflavin biosynthetic process"/>
    <property type="evidence" value="ECO:0007669"/>
    <property type="project" value="InterPro"/>
</dbReference>
<dbReference type="InterPro" id="IPR002734">
    <property type="entry name" value="RibDG_C"/>
</dbReference>
<dbReference type="SUPFAM" id="SSF53597">
    <property type="entry name" value="Dihydrofolate reductase-like"/>
    <property type="match status" value="1"/>
</dbReference>